<keyword evidence="9 11" id="KW-0472">Membrane</keyword>
<keyword evidence="3" id="KW-0813">Transport</keyword>
<dbReference type="InterPro" id="IPR033900">
    <property type="entry name" value="Gram_neg_porin_domain"/>
</dbReference>
<dbReference type="InterPro" id="IPR050298">
    <property type="entry name" value="Gram-neg_bact_OMP"/>
</dbReference>
<dbReference type="PANTHER" id="PTHR34501">
    <property type="entry name" value="PROTEIN YDDL-RELATED"/>
    <property type="match status" value="1"/>
</dbReference>
<dbReference type="Proteomes" id="UP000004510">
    <property type="component" value="Unassembled WGS sequence"/>
</dbReference>
<feature type="transmembrane region" description="Helical" evidence="11">
    <location>
        <begin position="20"/>
        <end position="41"/>
    </location>
</feature>
<dbReference type="eggNOG" id="COG3203">
    <property type="taxonomic scope" value="Bacteria"/>
</dbReference>
<gene>
    <name evidence="13" type="ORF">HMPREF0004_3463</name>
</gene>
<keyword evidence="10" id="KW-0998">Cell outer membrane</keyword>
<comment type="subcellular location">
    <subcellularLocation>
        <location evidence="1">Cell outer membrane</location>
        <topology evidence="1">Multi-pass membrane protein</topology>
    </subcellularLocation>
</comment>
<comment type="subunit">
    <text evidence="2">Homotrimer.</text>
</comment>
<evidence type="ECO:0000256" key="2">
    <source>
        <dbReference type="ARBA" id="ARBA00011233"/>
    </source>
</evidence>
<dbReference type="Gene3D" id="2.40.160.10">
    <property type="entry name" value="Porin"/>
    <property type="match status" value="1"/>
</dbReference>
<feature type="transmembrane region" description="Helical" evidence="11">
    <location>
        <begin position="330"/>
        <end position="353"/>
    </location>
</feature>
<dbReference type="Pfam" id="PF13609">
    <property type="entry name" value="Porin_4"/>
    <property type="match status" value="1"/>
</dbReference>
<evidence type="ECO:0000256" key="11">
    <source>
        <dbReference type="SAM" id="Phobius"/>
    </source>
</evidence>
<evidence type="ECO:0000313" key="14">
    <source>
        <dbReference type="Proteomes" id="UP000004510"/>
    </source>
</evidence>
<dbReference type="GO" id="GO:0046930">
    <property type="term" value="C:pore complex"/>
    <property type="evidence" value="ECO:0007669"/>
    <property type="project" value="UniProtKB-KW"/>
</dbReference>
<dbReference type="HOGENOM" id="CLU_390639_0_0_4"/>
<dbReference type="GO" id="GO:0009279">
    <property type="term" value="C:cell outer membrane"/>
    <property type="evidence" value="ECO:0007669"/>
    <property type="project" value="UniProtKB-SubCell"/>
</dbReference>
<keyword evidence="7" id="KW-0406">Ion transport</keyword>
<evidence type="ECO:0000256" key="7">
    <source>
        <dbReference type="ARBA" id="ARBA00023065"/>
    </source>
</evidence>
<keyword evidence="6" id="KW-0732">Signal</keyword>
<evidence type="ECO:0000256" key="10">
    <source>
        <dbReference type="ARBA" id="ARBA00023237"/>
    </source>
</evidence>
<keyword evidence="11" id="KW-1133">Transmembrane helix</keyword>
<name>D4XDB6_9BURK</name>
<dbReference type="GO" id="GO:0015288">
    <property type="term" value="F:porin activity"/>
    <property type="evidence" value="ECO:0007669"/>
    <property type="project" value="UniProtKB-KW"/>
</dbReference>
<keyword evidence="5 11" id="KW-0812">Transmembrane</keyword>
<evidence type="ECO:0000256" key="5">
    <source>
        <dbReference type="ARBA" id="ARBA00022692"/>
    </source>
</evidence>
<dbReference type="Gene3D" id="6.10.340.10">
    <property type="match status" value="1"/>
</dbReference>
<dbReference type="GO" id="GO:0006811">
    <property type="term" value="P:monoatomic ion transport"/>
    <property type="evidence" value="ECO:0007669"/>
    <property type="project" value="UniProtKB-KW"/>
</dbReference>
<evidence type="ECO:0000256" key="9">
    <source>
        <dbReference type="ARBA" id="ARBA00023136"/>
    </source>
</evidence>
<dbReference type="PANTHER" id="PTHR34501:SF9">
    <property type="entry name" value="MAJOR OUTER MEMBRANE PROTEIN P.IA"/>
    <property type="match status" value="1"/>
</dbReference>
<dbReference type="SUPFAM" id="SSF56935">
    <property type="entry name" value="Porins"/>
    <property type="match status" value="1"/>
</dbReference>
<reference evidence="14" key="1">
    <citation type="submission" date="2010-03" db="EMBL/GenBank/DDBJ databases">
        <title>Complete sequence of Mobiluncus curtisii ATCC 43063.</title>
        <authorList>
            <person name="Muzny D."/>
            <person name="Qin X."/>
            <person name="Deng J."/>
            <person name="Jiang H."/>
            <person name="Liu Y."/>
            <person name="Qu J."/>
            <person name="Song X.-Z."/>
            <person name="Zhang L."/>
            <person name="Thornton R."/>
            <person name="Coyle M."/>
            <person name="Francisco L."/>
            <person name="Jackson L."/>
            <person name="Javaid M."/>
            <person name="Korchina V."/>
            <person name="Kovar C."/>
            <person name="Mata R."/>
            <person name="Mathew T."/>
            <person name="Ngo R."/>
            <person name="Nguyen L."/>
            <person name="Nguyen N."/>
            <person name="Okwuonu G."/>
            <person name="Ongeri F."/>
            <person name="Pham C."/>
            <person name="Simmons D."/>
            <person name="Wilczek-Boney K."/>
            <person name="Hale W."/>
            <person name="Jakkamsetti A."/>
            <person name="Pham P."/>
            <person name="Ruth R."/>
            <person name="San Lucas F."/>
            <person name="Warren J."/>
            <person name="Zhang J."/>
            <person name="Zhao Z."/>
            <person name="Zhou C."/>
            <person name="Zhu D."/>
            <person name="Lee S."/>
            <person name="Bess C."/>
            <person name="Blankenburg K."/>
            <person name="Forbes L."/>
            <person name="Fu Q."/>
            <person name="Gubbala S."/>
            <person name="Hirani K."/>
            <person name="Jayaseelan J.C."/>
            <person name="Lara F."/>
            <person name="Munidasa M."/>
            <person name="Palculict T."/>
            <person name="Patil S."/>
            <person name="Pu L.-L."/>
            <person name="Saada N."/>
            <person name="Tang L."/>
            <person name="Weissenberger G."/>
            <person name="Zhu Y."/>
            <person name="Hemphill L."/>
            <person name="Shang Y."/>
            <person name="Youmans B."/>
            <person name="Ayvaz T."/>
            <person name="Ross M."/>
            <person name="Santibanez J."/>
            <person name="Aqrawi P."/>
            <person name="Gross S."/>
            <person name="Joshi V."/>
            <person name="Fowler G."/>
            <person name="Nazareth L."/>
            <person name="Reid J."/>
            <person name="Worley K."/>
            <person name="Petrosino J."/>
            <person name="Highlander S."/>
            <person name="Gibbs R."/>
            <person name="Gibbs R."/>
        </authorList>
    </citation>
    <scope>NUCLEOTIDE SEQUENCE [LARGE SCALE GENOMIC DNA]</scope>
    <source>
        <strain evidence="14">ATCC 43553</strain>
    </source>
</reference>
<comment type="caution">
    <text evidence="13">The sequence shown here is derived from an EMBL/GenBank/DDBJ whole genome shotgun (WGS) entry which is preliminary data.</text>
</comment>
<keyword evidence="4" id="KW-1134">Transmembrane beta strand</keyword>
<dbReference type="InterPro" id="IPR023614">
    <property type="entry name" value="Porin_dom_sf"/>
</dbReference>
<evidence type="ECO:0000256" key="3">
    <source>
        <dbReference type="ARBA" id="ARBA00022448"/>
    </source>
</evidence>
<feature type="domain" description="Porin" evidence="12">
    <location>
        <begin position="421"/>
        <end position="690"/>
    </location>
</feature>
<dbReference type="eggNOG" id="COG2199">
    <property type="taxonomic scope" value="Bacteria"/>
</dbReference>
<sequence length="706" mass="76988">MLFGTSMLRRAFASQSLEKVFFLLAAGMLLLVSVLTGMLLLQNWKTCSSSTDARNAFEIVRATVTVIELASAERGPMNAALGADHPLPASTLAALRAAREKTDRHIDALLALYAPPLNPTSAKERTDFLRARQALIEARKNADQRIAMPRDQLSTELVWDTVSRMVAVIPEWQAAMAGQVGVAMQNEIDAPGVLSLALLASDLREQAGFLGSLYTPALTAHRALTLDEHYRIERVRGRIDELWALINSRMATRPDLAASLMYATLRQRYFGEGLDYLDQVRGALTSSYSTRISTGELAATYVPLMGSITQFRDALLDRVSQSIQVHREQALMLLVVTLVATALLVAALALALVQLRRKVIRPFGLVTRIISAIAHGTTPARIPAGRHQGEVGDVFAALRVLKDSSVVRKRLESERDRLIADLATQAETDSRWGLRGVEDLGNGYSVVFRLESGFHASNGTEAQGRLFGRWAYLGLVGDFGELRAGRQQVLSDSWGGVGSPFGTSWGGASASVTSGYNDGDFGNGGRANNAFIYRTPVWSGWQAGLGYSFEAHDNNKFATANHDRVWTAGLRYRDGPLSTALTYEHLNPDASVPGKLNSRNLQVAAAYDFDVLKLHAGYGNLRNPNIGPSAGVRRVNSFVTGVGVPINGSSKVLAAYQRATSSHIKGWGLGYEHDLSKRTNIYALLDRVDHRESHTLQSVVGLRHHF</sequence>
<dbReference type="PATRIC" id="fig|742159.3.peg.4451"/>
<accession>D4XDB6</accession>
<evidence type="ECO:0000256" key="1">
    <source>
        <dbReference type="ARBA" id="ARBA00004571"/>
    </source>
</evidence>
<protein>
    <submittedName>
        <fullName evidence="13">HAMP domain protein</fullName>
    </submittedName>
</protein>
<evidence type="ECO:0000256" key="4">
    <source>
        <dbReference type="ARBA" id="ARBA00022452"/>
    </source>
</evidence>
<organism evidence="13 14">
    <name type="scientific">Achromobacter piechaudii ATCC 43553</name>
    <dbReference type="NCBI Taxonomy" id="742159"/>
    <lineage>
        <taxon>Bacteria</taxon>
        <taxon>Pseudomonadati</taxon>
        <taxon>Pseudomonadota</taxon>
        <taxon>Betaproteobacteria</taxon>
        <taxon>Burkholderiales</taxon>
        <taxon>Alcaligenaceae</taxon>
        <taxon>Achromobacter</taxon>
    </lineage>
</organism>
<evidence type="ECO:0000313" key="13">
    <source>
        <dbReference type="EMBL" id="EFF75131.1"/>
    </source>
</evidence>
<evidence type="ECO:0000256" key="6">
    <source>
        <dbReference type="ARBA" id="ARBA00022729"/>
    </source>
</evidence>
<evidence type="ECO:0000256" key="8">
    <source>
        <dbReference type="ARBA" id="ARBA00023114"/>
    </source>
</evidence>
<dbReference type="EMBL" id="ADMS01000078">
    <property type="protein sequence ID" value="EFF75131.1"/>
    <property type="molecule type" value="Genomic_DNA"/>
</dbReference>
<dbReference type="AlphaFoldDB" id="D4XDB6"/>
<evidence type="ECO:0000259" key="12">
    <source>
        <dbReference type="Pfam" id="PF13609"/>
    </source>
</evidence>
<dbReference type="CDD" id="cd00342">
    <property type="entry name" value="gram_neg_porins"/>
    <property type="match status" value="1"/>
</dbReference>
<proteinExistence type="predicted"/>
<keyword evidence="8" id="KW-0626">Porin</keyword>